<dbReference type="Proteomes" id="UP000054279">
    <property type="component" value="Unassembled WGS sequence"/>
</dbReference>
<accession>A0A0C9TPA7</accession>
<dbReference type="HOGENOM" id="CLU_030973_1_1_1"/>
<dbReference type="EMBL" id="KN837595">
    <property type="protein sequence ID" value="KIJ23759.1"/>
    <property type="molecule type" value="Genomic_DNA"/>
</dbReference>
<dbReference type="InterPro" id="IPR004242">
    <property type="entry name" value="Transposase_21"/>
</dbReference>
<name>A0A0C9TPA7_SPHS4</name>
<reference evidence="1 2" key="1">
    <citation type="submission" date="2014-06" db="EMBL/GenBank/DDBJ databases">
        <title>Evolutionary Origins and Diversification of the Mycorrhizal Mutualists.</title>
        <authorList>
            <consortium name="DOE Joint Genome Institute"/>
            <consortium name="Mycorrhizal Genomics Consortium"/>
            <person name="Kohler A."/>
            <person name="Kuo A."/>
            <person name="Nagy L.G."/>
            <person name="Floudas D."/>
            <person name="Copeland A."/>
            <person name="Barry K.W."/>
            <person name="Cichocki N."/>
            <person name="Veneault-Fourrey C."/>
            <person name="LaButti K."/>
            <person name="Lindquist E.A."/>
            <person name="Lipzen A."/>
            <person name="Lundell T."/>
            <person name="Morin E."/>
            <person name="Murat C."/>
            <person name="Riley R."/>
            <person name="Ohm R."/>
            <person name="Sun H."/>
            <person name="Tunlid A."/>
            <person name="Henrissat B."/>
            <person name="Grigoriev I.V."/>
            <person name="Hibbett D.S."/>
            <person name="Martin F."/>
        </authorList>
    </citation>
    <scope>NUCLEOTIDE SEQUENCE [LARGE SCALE GENOMIC DNA]</scope>
    <source>
        <strain evidence="1 2">SS14</strain>
    </source>
</reference>
<dbReference type="AlphaFoldDB" id="A0A0C9TPA7"/>
<organism evidence="1 2">
    <name type="scientific">Sphaerobolus stellatus (strain SS14)</name>
    <dbReference type="NCBI Taxonomy" id="990650"/>
    <lineage>
        <taxon>Eukaryota</taxon>
        <taxon>Fungi</taxon>
        <taxon>Dikarya</taxon>
        <taxon>Basidiomycota</taxon>
        <taxon>Agaricomycotina</taxon>
        <taxon>Agaricomycetes</taxon>
        <taxon>Phallomycetidae</taxon>
        <taxon>Geastrales</taxon>
        <taxon>Sphaerobolaceae</taxon>
        <taxon>Sphaerobolus</taxon>
    </lineage>
</organism>
<evidence type="ECO:0000313" key="2">
    <source>
        <dbReference type="Proteomes" id="UP000054279"/>
    </source>
</evidence>
<proteinExistence type="predicted"/>
<feature type="non-terminal residue" evidence="1">
    <location>
        <position position="1"/>
    </location>
</feature>
<dbReference type="Pfam" id="PF02992">
    <property type="entry name" value="Transposase_21"/>
    <property type="match status" value="1"/>
</dbReference>
<dbReference type="OrthoDB" id="3253623at2759"/>
<feature type="non-terminal residue" evidence="1">
    <location>
        <position position="154"/>
    </location>
</feature>
<sequence>PCGAKLVSDDARRKPIRPYQVRDLEDWIQRLLERHGMLEQMKRSWESQMGQSGVLADIWDGSIFKNFKGADGQLFSEQREDGLHLVFAISVDWFNPYMNKAAGISRSVGVISLVCLNIPPTERYKYENMYLAGIMPGPQEPKPHELDHFLKPVV</sequence>
<gene>
    <name evidence="1" type="ORF">M422DRAFT_78729</name>
</gene>
<evidence type="ECO:0000313" key="1">
    <source>
        <dbReference type="EMBL" id="KIJ23759.1"/>
    </source>
</evidence>
<keyword evidence="2" id="KW-1185">Reference proteome</keyword>
<protein>
    <submittedName>
        <fullName evidence="1">Uncharacterized protein</fullName>
    </submittedName>
</protein>